<feature type="transmembrane region" description="Helical" evidence="10">
    <location>
        <begin position="213"/>
        <end position="235"/>
    </location>
</feature>
<dbReference type="GO" id="GO:0000155">
    <property type="term" value="F:phosphorelay sensor kinase activity"/>
    <property type="evidence" value="ECO:0007669"/>
    <property type="project" value="InterPro"/>
</dbReference>
<dbReference type="InterPro" id="IPR003594">
    <property type="entry name" value="HATPase_dom"/>
</dbReference>
<evidence type="ECO:0000256" key="3">
    <source>
        <dbReference type="ARBA" id="ARBA00022553"/>
    </source>
</evidence>
<dbReference type="Pfam" id="PF13188">
    <property type="entry name" value="PAS_8"/>
    <property type="match status" value="1"/>
</dbReference>
<feature type="transmembrane region" description="Helical" evidence="10">
    <location>
        <begin position="105"/>
        <end position="125"/>
    </location>
</feature>
<feature type="coiled-coil region" evidence="9">
    <location>
        <begin position="264"/>
        <end position="291"/>
    </location>
</feature>
<dbReference type="SUPFAM" id="SSF55874">
    <property type="entry name" value="ATPase domain of HSP90 chaperone/DNA topoisomerase II/histidine kinase"/>
    <property type="match status" value="1"/>
</dbReference>
<feature type="transmembrane region" description="Helical" evidence="10">
    <location>
        <begin position="137"/>
        <end position="159"/>
    </location>
</feature>
<dbReference type="FunFam" id="3.30.565.10:FF:000037">
    <property type="entry name" value="Hybrid sensor histidine kinase/response regulator"/>
    <property type="match status" value="1"/>
</dbReference>
<keyword evidence="10" id="KW-0812">Transmembrane</keyword>
<dbReference type="PRINTS" id="PR00344">
    <property type="entry name" value="BCTRLSENSOR"/>
</dbReference>
<dbReference type="NCBIfam" id="TIGR00229">
    <property type="entry name" value="sensory_box"/>
    <property type="match status" value="1"/>
</dbReference>
<evidence type="ECO:0000256" key="9">
    <source>
        <dbReference type="SAM" id="Coils"/>
    </source>
</evidence>
<dbReference type="InterPro" id="IPR000014">
    <property type="entry name" value="PAS"/>
</dbReference>
<accession>A0A1M5M2V3</accession>
<dbReference type="PANTHER" id="PTHR43711">
    <property type="entry name" value="TWO-COMPONENT HISTIDINE KINASE"/>
    <property type="match status" value="1"/>
</dbReference>
<dbReference type="CDD" id="cd00082">
    <property type="entry name" value="HisKA"/>
    <property type="match status" value="1"/>
</dbReference>
<dbReference type="InterPro" id="IPR003661">
    <property type="entry name" value="HisK_dim/P_dom"/>
</dbReference>
<dbReference type="CDD" id="cd00130">
    <property type="entry name" value="PAS"/>
    <property type="match status" value="1"/>
</dbReference>
<dbReference type="SUPFAM" id="SSF55785">
    <property type="entry name" value="PYP-like sensor domain (PAS domain)"/>
    <property type="match status" value="2"/>
</dbReference>
<dbReference type="GO" id="GO:0005524">
    <property type="term" value="F:ATP binding"/>
    <property type="evidence" value="ECO:0007669"/>
    <property type="project" value="UniProtKB-KW"/>
</dbReference>
<keyword evidence="7" id="KW-0067">ATP-binding</keyword>
<evidence type="ECO:0000256" key="8">
    <source>
        <dbReference type="ARBA" id="ARBA00023012"/>
    </source>
</evidence>
<dbReference type="OrthoDB" id="9813394at2"/>
<evidence type="ECO:0000259" key="11">
    <source>
        <dbReference type="PROSITE" id="PS50109"/>
    </source>
</evidence>
<dbReference type="Pfam" id="PF00512">
    <property type="entry name" value="HisKA"/>
    <property type="match status" value="1"/>
</dbReference>
<name>A0A1M5M2V3_9FIRM</name>
<evidence type="ECO:0000256" key="5">
    <source>
        <dbReference type="ARBA" id="ARBA00022741"/>
    </source>
</evidence>
<dbReference type="Gene3D" id="3.30.450.20">
    <property type="entry name" value="PAS domain"/>
    <property type="match status" value="2"/>
</dbReference>
<dbReference type="EMBL" id="FQWX01000006">
    <property type="protein sequence ID" value="SHG71644.1"/>
    <property type="molecule type" value="Genomic_DNA"/>
</dbReference>
<dbReference type="InterPro" id="IPR035965">
    <property type="entry name" value="PAS-like_dom_sf"/>
</dbReference>
<dbReference type="PROSITE" id="PS50109">
    <property type="entry name" value="HIS_KIN"/>
    <property type="match status" value="1"/>
</dbReference>
<dbReference type="InterPro" id="IPR004358">
    <property type="entry name" value="Sig_transdc_His_kin-like_C"/>
</dbReference>
<dbReference type="SMART" id="SM00388">
    <property type="entry name" value="HisKA"/>
    <property type="match status" value="1"/>
</dbReference>
<feature type="transmembrane region" description="Helical" evidence="10">
    <location>
        <begin position="18"/>
        <end position="35"/>
    </location>
</feature>
<keyword evidence="5" id="KW-0547">Nucleotide-binding</keyword>
<sequence>MKDMMKDVEKKELWDEKVSVLCILGFSIILLLLVKDQVKCGVFIHSTYSTFLIAMGIIVFNITNLNKDRTSEIIGLIFGITGIMEVAYIFRLITYGHYSYMLNNLTIIISGVVDIFPIIGIYLAFRLSKKDTNVFFVVFRVLLGVVAVVSSIVLSATLLSKTSITNFRWALSFEGIVFIISLSVIIISLTIYTSIKKNNYDLDACEKKLLTKILVITIIASFPKLLHFVIGNFYLEDLISQIITNLAIYYLYQYIIQTNVRKTYKMLNETNEELLIKTEGLKEKNKKLLHETNKIGELKEVLTIKEKKLQSTLNASVNSIVVFNNKKEITYVNNAFKYCFSGDEHKLSYNIDDDLKPNLKNYEDLIVNIEKVFETKANSNEFIYTNDGRIYQAIFAPLVINQDIQGALCILIDKAKKKEFEEKIIEANQRYESFLESIGDGIVVLEGEKRVYVNKACKDIFKQDIDSINFSENCDKNNVESEYIVNGEKIYVEKRFSRYTKNGKNKTIIVIRDITSRKKAQMKLKDSQKSYARFIDILPDGICLIDKELNIYYANKSLLDMLEISSIKDIKNTNVKNIINLTLEEKDVFDKNMMEVLEKNRYIYLLEHEFVATTNKKVQVEVNALPFSIENNKYIMLITKDLTHKKTSEMAEKELLERLKTDKIKTEFFANMSHELKTPLNVISSSNQLVDSFYKSGKIEDFNSNVKSHIELVRQSSYRLQRLINNIIDLTKMESGFYNLKLDKHNIVEVIEDLIGYVTDYTARKDIDLIFDTELEEIYVYIDKQEIERVMLNLLSNCIKFTENGGNIYLNIYTKDQEVCISVKDNGVGIPKNKLELIFEEFAQVDKTLSRNTEGSGIGLTIVKNLVELHGGNIKVISKVNVGTEFIISIPIKNLNYEDCQQNKGIYNIEEKVKIEFSDIYY</sequence>
<dbReference type="STRING" id="1121321.SAMN04488530_10618"/>
<keyword evidence="9" id="KW-0175">Coiled coil</keyword>
<organism evidence="12 13">
    <name type="scientific">Asaccharospora irregularis DSM 2635</name>
    <dbReference type="NCBI Taxonomy" id="1121321"/>
    <lineage>
        <taxon>Bacteria</taxon>
        <taxon>Bacillati</taxon>
        <taxon>Bacillota</taxon>
        <taxon>Clostridia</taxon>
        <taxon>Peptostreptococcales</taxon>
        <taxon>Peptostreptococcaceae</taxon>
        <taxon>Asaccharospora</taxon>
    </lineage>
</organism>
<evidence type="ECO:0000313" key="12">
    <source>
        <dbReference type="EMBL" id="SHG71644.1"/>
    </source>
</evidence>
<dbReference type="Pfam" id="PF02518">
    <property type="entry name" value="HATPase_c"/>
    <property type="match status" value="1"/>
</dbReference>
<dbReference type="EC" id="2.7.13.3" evidence="2"/>
<feature type="domain" description="Histidine kinase" evidence="11">
    <location>
        <begin position="671"/>
        <end position="894"/>
    </location>
</feature>
<feature type="transmembrane region" description="Helical" evidence="10">
    <location>
        <begin position="41"/>
        <end position="61"/>
    </location>
</feature>
<keyword evidence="8" id="KW-0902">Two-component regulatory system</keyword>
<comment type="catalytic activity">
    <reaction evidence="1">
        <text>ATP + protein L-histidine = ADP + protein N-phospho-L-histidine.</text>
        <dbReference type="EC" id="2.7.13.3"/>
    </reaction>
</comment>
<dbReference type="InterPro" id="IPR036097">
    <property type="entry name" value="HisK_dim/P_sf"/>
</dbReference>
<evidence type="ECO:0000313" key="13">
    <source>
        <dbReference type="Proteomes" id="UP000243255"/>
    </source>
</evidence>
<dbReference type="InterPro" id="IPR036890">
    <property type="entry name" value="HATPase_C_sf"/>
</dbReference>
<keyword evidence="13" id="KW-1185">Reference proteome</keyword>
<evidence type="ECO:0000256" key="2">
    <source>
        <dbReference type="ARBA" id="ARBA00012438"/>
    </source>
</evidence>
<evidence type="ECO:0000256" key="7">
    <source>
        <dbReference type="ARBA" id="ARBA00022840"/>
    </source>
</evidence>
<evidence type="ECO:0000256" key="10">
    <source>
        <dbReference type="SAM" id="Phobius"/>
    </source>
</evidence>
<feature type="transmembrane region" description="Helical" evidence="10">
    <location>
        <begin position="171"/>
        <end position="192"/>
    </location>
</feature>
<evidence type="ECO:0000256" key="6">
    <source>
        <dbReference type="ARBA" id="ARBA00022777"/>
    </source>
</evidence>
<dbReference type="SUPFAM" id="SSF47384">
    <property type="entry name" value="Homodimeric domain of signal transducing histidine kinase"/>
    <property type="match status" value="1"/>
</dbReference>
<dbReference type="Pfam" id="PF13426">
    <property type="entry name" value="PAS_9"/>
    <property type="match status" value="2"/>
</dbReference>
<reference evidence="13" key="1">
    <citation type="submission" date="2016-11" db="EMBL/GenBank/DDBJ databases">
        <authorList>
            <person name="Varghese N."/>
            <person name="Submissions S."/>
        </authorList>
    </citation>
    <scope>NUCLEOTIDE SEQUENCE [LARGE SCALE GENOMIC DNA]</scope>
    <source>
        <strain evidence="13">DSM 2635</strain>
    </source>
</reference>
<gene>
    <name evidence="12" type="ORF">SAMN04488530_10618</name>
</gene>
<dbReference type="AlphaFoldDB" id="A0A1M5M2V3"/>
<dbReference type="InterPro" id="IPR005467">
    <property type="entry name" value="His_kinase_dom"/>
</dbReference>
<dbReference type="Proteomes" id="UP000243255">
    <property type="component" value="Unassembled WGS sequence"/>
</dbReference>
<keyword evidence="6" id="KW-0418">Kinase</keyword>
<proteinExistence type="predicted"/>
<keyword evidence="10" id="KW-1133">Transmembrane helix</keyword>
<evidence type="ECO:0000256" key="4">
    <source>
        <dbReference type="ARBA" id="ARBA00022679"/>
    </source>
</evidence>
<keyword evidence="10" id="KW-0472">Membrane</keyword>
<keyword evidence="4" id="KW-0808">Transferase</keyword>
<evidence type="ECO:0000256" key="1">
    <source>
        <dbReference type="ARBA" id="ARBA00000085"/>
    </source>
</evidence>
<protein>
    <recommendedName>
        <fullName evidence="2">histidine kinase</fullName>
        <ecNumber evidence="2">2.7.13.3</ecNumber>
    </recommendedName>
</protein>
<feature type="transmembrane region" description="Helical" evidence="10">
    <location>
        <begin position="73"/>
        <end position="93"/>
    </location>
</feature>
<dbReference type="InterPro" id="IPR050736">
    <property type="entry name" value="Sensor_HK_Regulatory"/>
</dbReference>
<dbReference type="PANTHER" id="PTHR43711:SF26">
    <property type="entry name" value="SENSOR HISTIDINE KINASE RCSC"/>
    <property type="match status" value="1"/>
</dbReference>
<dbReference type="Gene3D" id="3.30.565.10">
    <property type="entry name" value="Histidine kinase-like ATPase, C-terminal domain"/>
    <property type="match status" value="1"/>
</dbReference>
<dbReference type="SMART" id="SM00387">
    <property type="entry name" value="HATPase_c"/>
    <property type="match status" value="1"/>
</dbReference>
<dbReference type="Gene3D" id="1.10.287.130">
    <property type="match status" value="1"/>
</dbReference>
<keyword evidence="3" id="KW-0597">Phosphoprotein</keyword>